<dbReference type="EMBL" id="UINC01214761">
    <property type="protein sequence ID" value="SVE40134.1"/>
    <property type="molecule type" value="Genomic_DNA"/>
</dbReference>
<feature type="non-terminal residue" evidence="1">
    <location>
        <position position="31"/>
    </location>
</feature>
<evidence type="ECO:0000313" key="1">
    <source>
        <dbReference type="EMBL" id="SVE40134.1"/>
    </source>
</evidence>
<dbReference type="AlphaFoldDB" id="A0A383D731"/>
<proteinExistence type="predicted"/>
<reference evidence="1" key="1">
    <citation type="submission" date="2018-05" db="EMBL/GenBank/DDBJ databases">
        <authorList>
            <person name="Lanie J.A."/>
            <person name="Ng W.-L."/>
            <person name="Kazmierczak K.M."/>
            <person name="Andrzejewski T.M."/>
            <person name="Davidsen T.M."/>
            <person name="Wayne K.J."/>
            <person name="Tettelin H."/>
            <person name="Glass J.I."/>
            <person name="Rusch D."/>
            <person name="Podicherti R."/>
            <person name="Tsui H.-C.T."/>
            <person name="Winkler M.E."/>
        </authorList>
    </citation>
    <scope>NUCLEOTIDE SEQUENCE</scope>
</reference>
<gene>
    <name evidence="1" type="ORF">METZ01_LOCUS492988</name>
</gene>
<feature type="non-terminal residue" evidence="1">
    <location>
        <position position="1"/>
    </location>
</feature>
<sequence length="31" mass="3262">VTGATRLPYDTEIITTAATTINAETSFSTKS</sequence>
<protein>
    <submittedName>
        <fullName evidence="1">Uncharacterized protein</fullName>
    </submittedName>
</protein>
<accession>A0A383D731</accession>
<organism evidence="1">
    <name type="scientific">marine metagenome</name>
    <dbReference type="NCBI Taxonomy" id="408172"/>
    <lineage>
        <taxon>unclassified sequences</taxon>
        <taxon>metagenomes</taxon>
        <taxon>ecological metagenomes</taxon>
    </lineage>
</organism>
<name>A0A383D731_9ZZZZ</name>